<reference evidence="1 2" key="1">
    <citation type="submission" date="2021-01" db="EMBL/GenBank/DDBJ databases">
        <title>Entomomonas sp. F2A isolated from a house cricket (Acheta domesticus).</title>
        <authorList>
            <person name="Spergser J."/>
            <person name="Busse H.-J."/>
        </authorList>
    </citation>
    <scope>NUCLEOTIDE SEQUENCE [LARGE SCALE GENOMIC DNA]</scope>
    <source>
        <strain evidence="1 2">F2A</strain>
    </source>
</reference>
<keyword evidence="2" id="KW-1185">Reference proteome</keyword>
<evidence type="ECO:0000313" key="1">
    <source>
        <dbReference type="EMBL" id="QQP86353.1"/>
    </source>
</evidence>
<sequence>MPFSDIEKSALLTVKGVGNTVIQRLEQMGIDSLSILSTANAEDITKQAAAMLNATCWKNSPQAKAAINNAIQFAKAYCQSNNLK</sequence>
<dbReference type="EMBL" id="CP067393">
    <property type="protein sequence ID" value="QQP86353.1"/>
    <property type="molecule type" value="Genomic_DNA"/>
</dbReference>
<dbReference type="KEGG" id="eaz:JHT90_03680"/>
<dbReference type="AlphaFoldDB" id="A0A974NGR1"/>
<name>A0A974NGR1_9GAMM</name>
<dbReference type="Proteomes" id="UP000595278">
    <property type="component" value="Chromosome"/>
</dbReference>
<dbReference type="RefSeq" id="WP_201094267.1">
    <property type="nucleotide sequence ID" value="NZ_CP067393.1"/>
</dbReference>
<accession>A0A974NGR1</accession>
<proteinExistence type="predicted"/>
<protein>
    <submittedName>
        <fullName evidence="1">Helix-hairpin-helix domain-containing protein</fullName>
    </submittedName>
</protein>
<evidence type="ECO:0000313" key="2">
    <source>
        <dbReference type="Proteomes" id="UP000595278"/>
    </source>
</evidence>
<gene>
    <name evidence="1" type="ORF">JHT90_03680</name>
</gene>
<organism evidence="1 2">
    <name type="scientific">Entomomonas asaccharolytica</name>
    <dbReference type="NCBI Taxonomy" id="2785331"/>
    <lineage>
        <taxon>Bacteria</taxon>
        <taxon>Pseudomonadati</taxon>
        <taxon>Pseudomonadota</taxon>
        <taxon>Gammaproteobacteria</taxon>
        <taxon>Pseudomonadales</taxon>
        <taxon>Pseudomonadaceae</taxon>
        <taxon>Entomomonas</taxon>
    </lineage>
</organism>